<dbReference type="Proteomes" id="UP000692954">
    <property type="component" value="Unassembled WGS sequence"/>
</dbReference>
<gene>
    <name evidence="1" type="ORF">PSON_ATCC_30995.1.T0670011</name>
</gene>
<keyword evidence="2" id="KW-1185">Reference proteome</keyword>
<protein>
    <submittedName>
        <fullName evidence="1">Uncharacterized protein</fullName>
    </submittedName>
</protein>
<proteinExistence type="predicted"/>
<evidence type="ECO:0000313" key="1">
    <source>
        <dbReference type="EMBL" id="CAD8096672.1"/>
    </source>
</evidence>
<comment type="caution">
    <text evidence="1">The sequence shown here is derived from an EMBL/GenBank/DDBJ whole genome shotgun (WGS) entry which is preliminary data.</text>
</comment>
<evidence type="ECO:0000313" key="2">
    <source>
        <dbReference type="Proteomes" id="UP000692954"/>
    </source>
</evidence>
<organism evidence="1 2">
    <name type="scientific">Paramecium sonneborni</name>
    <dbReference type="NCBI Taxonomy" id="65129"/>
    <lineage>
        <taxon>Eukaryota</taxon>
        <taxon>Sar</taxon>
        <taxon>Alveolata</taxon>
        <taxon>Ciliophora</taxon>
        <taxon>Intramacronucleata</taxon>
        <taxon>Oligohymenophorea</taxon>
        <taxon>Peniculida</taxon>
        <taxon>Parameciidae</taxon>
        <taxon>Paramecium</taxon>
    </lineage>
</organism>
<dbReference type="OrthoDB" id="345735at2759"/>
<accession>A0A8S1NW85</accession>
<sequence length="75" mass="9008">MKNNLYTTFTWPDMNQEQTNEFDPSQWSLGRFEIDCYLGNGKFGEGYLVKQIIIFILIMEREKQFILAFNQIYIN</sequence>
<dbReference type="AlphaFoldDB" id="A0A8S1NW85"/>
<name>A0A8S1NW85_9CILI</name>
<dbReference type="EMBL" id="CAJJDN010000067">
    <property type="protein sequence ID" value="CAD8096672.1"/>
    <property type="molecule type" value="Genomic_DNA"/>
</dbReference>
<reference evidence="1" key="1">
    <citation type="submission" date="2021-01" db="EMBL/GenBank/DDBJ databases">
        <authorList>
            <consortium name="Genoscope - CEA"/>
            <person name="William W."/>
        </authorList>
    </citation>
    <scope>NUCLEOTIDE SEQUENCE</scope>
</reference>